<sequence>MRSQEKYHCRFQIKLKLIELSNFVMQPPIPETMDSLLLEFSRVIIRMSQELLFCKNKYVESDIKKEGCCVLNNIVRYCYLLFNSFLRYTINFYRKPDCYSG</sequence>
<comment type="caution">
    <text evidence="1">The sequence shown here is derived from an EMBL/GenBank/DDBJ whole genome shotgun (WGS) entry which is preliminary data.</text>
</comment>
<organism evidence="1 2">
    <name type="scientific">Cryptolaemus montrouzieri</name>
    <dbReference type="NCBI Taxonomy" id="559131"/>
    <lineage>
        <taxon>Eukaryota</taxon>
        <taxon>Metazoa</taxon>
        <taxon>Ecdysozoa</taxon>
        <taxon>Arthropoda</taxon>
        <taxon>Hexapoda</taxon>
        <taxon>Insecta</taxon>
        <taxon>Pterygota</taxon>
        <taxon>Neoptera</taxon>
        <taxon>Endopterygota</taxon>
        <taxon>Coleoptera</taxon>
        <taxon>Polyphaga</taxon>
        <taxon>Cucujiformia</taxon>
        <taxon>Coccinelloidea</taxon>
        <taxon>Coccinellidae</taxon>
        <taxon>Scymninae</taxon>
        <taxon>Scymnini</taxon>
        <taxon>Cryptolaemus</taxon>
    </lineage>
</organism>
<dbReference type="AlphaFoldDB" id="A0ABD2PB46"/>
<dbReference type="EMBL" id="JABFTP020000185">
    <property type="protein sequence ID" value="KAL3288148.1"/>
    <property type="molecule type" value="Genomic_DNA"/>
</dbReference>
<protein>
    <submittedName>
        <fullName evidence="1">Uncharacterized protein</fullName>
    </submittedName>
</protein>
<name>A0ABD2PB46_9CUCU</name>
<evidence type="ECO:0000313" key="2">
    <source>
        <dbReference type="Proteomes" id="UP001516400"/>
    </source>
</evidence>
<proteinExistence type="predicted"/>
<gene>
    <name evidence="1" type="ORF">HHI36_002596</name>
</gene>
<dbReference type="Proteomes" id="UP001516400">
    <property type="component" value="Unassembled WGS sequence"/>
</dbReference>
<keyword evidence="2" id="KW-1185">Reference proteome</keyword>
<evidence type="ECO:0000313" key="1">
    <source>
        <dbReference type="EMBL" id="KAL3288148.1"/>
    </source>
</evidence>
<accession>A0ABD2PB46</accession>
<reference evidence="1 2" key="1">
    <citation type="journal article" date="2021" name="BMC Biol.">
        <title>Horizontally acquired antibacterial genes associated with adaptive radiation of ladybird beetles.</title>
        <authorList>
            <person name="Li H.S."/>
            <person name="Tang X.F."/>
            <person name="Huang Y.H."/>
            <person name="Xu Z.Y."/>
            <person name="Chen M.L."/>
            <person name="Du X.Y."/>
            <person name="Qiu B.Y."/>
            <person name="Chen P.T."/>
            <person name="Zhang W."/>
            <person name="Slipinski A."/>
            <person name="Escalona H.E."/>
            <person name="Waterhouse R.M."/>
            <person name="Zwick A."/>
            <person name="Pang H."/>
        </authorList>
    </citation>
    <scope>NUCLEOTIDE SEQUENCE [LARGE SCALE GENOMIC DNA]</scope>
    <source>
        <strain evidence="1">SYSU2018</strain>
    </source>
</reference>